<reference evidence="2 3" key="1">
    <citation type="submission" date="2018-08" db="EMBL/GenBank/DDBJ databases">
        <title>Henriciella mobilis sp. nov., isolated from seawater.</title>
        <authorList>
            <person name="Cheng H."/>
            <person name="Wu Y.-H."/>
            <person name="Xu X.-W."/>
            <person name="Guo L.-L."/>
        </authorList>
    </citation>
    <scope>NUCLEOTIDE SEQUENCE [LARGE SCALE GENOMIC DNA]</scope>
    <source>
        <strain evidence="2 3">CCUG66934</strain>
    </source>
</reference>
<dbReference type="Gene3D" id="3.10.180.10">
    <property type="entry name" value="2,3-Dihydroxybiphenyl 1,2-Dioxygenase, domain 1"/>
    <property type="match status" value="1"/>
</dbReference>
<name>A0A399R8X7_9PROT</name>
<dbReference type="InterPro" id="IPR050383">
    <property type="entry name" value="GlyoxalaseI/FosfomycinResist"/>
</dbReference>
<comment type="caution">
    <text evidence="2">The sequence shown here is derived from an EMBL/GenBank/DDBJ whole genome shotgun (WGS) entry which is preliminary data.</text>
</comment>
<dbReference type="RefSeq" id="WP_119378318.1">
    <property type="nucleotide sequence ID" value="NZ_QWGB01000004.1"/>
</dbReference>
<dbReference type="OrthoDB" id="9812656at2"/>
<dbReference type="EMBL" id="QWGB01000004">
    <property type="protein sequence ID" value="RIJ25969.1"/>
    <property type="molecule type" value="Genomic_DNA"/>
</dbReference>
<keyword evidence="3" id="KW-1185">Reference proteome</keyword>
<dbReference type="Pfam" id="PF00903">
    <property type="entry name" value="Glyoxalase"/>
    <property type="match status" value="1"/>
</dbReference>
<dbReference type="PROSITE" id="PS51819">
    <property type="entry name" value="VOC"/>
    <property type="match status" value="1"/>
</dbReference>
<protein>
    <submittedName>
        <fullName evidence="2">VOC family protein</fullName>
    </submittedName>
</protein>
<dbReference type="InterPro" id="IPR037523">
    <property type="entry name" value="VOC_core"/>
</dbReference>
<dbReference type="AlphaFoldDB" id="A0A399R8X7"/>
<dbReference type="InterPro" id="IPR004360">
    <property type="entry name" value="Glyas_Fos-R_dOase_dom"/>
</dbReference>
<dbReference type="Proteomes" id="UP000265431">
    <property type="component" value="Unassembled WGS sequence"/>
</dbReference>
<proteinExistence type="predicted"/>
<sequence>MAYHHLALAAKDMKATHDFYEGIMGFELVKVEVAPIQSGGWGKHFFYRMNGDDSKFIAFWELHDTETQDEHIHDLNKAANLPPLTNHYSFSVSSKEELDEWKSKWRKAGLHVFEIDHNWCHSIYTTDPNGNGVEFCLTTGSFDKADRERALAALDETEFNPSPPPAMVKFWEPEPA</sequence>
<dbReference type="SUPFAM" id="SSF54593">
    <property type="entry name" value="Glyoxalase/Bleomycin resistance protein/Dihydroxybiphenyl dioxygenase"/>
    <property type="match status" value="1"/>
</dbReference>
<dbReference type="PANTHER" id="PTHR21366">
    <property type="entry name" value="GLYOXALASE FAMILY PROTEIN"/>
    <property type="match status" value="1"/>
</dbReference>
<accession>A0A399R8X7</accession>
<evidence type="ECO:0000259" key="1">
    <source>
        <dbReference type="PROSITE" id="PS51819"/>
    </source>
</evidence>
<dbReference type="PANTHER" id="PTHR21366:SF31">
    <property type="entry name" value="METALLOTHIOL TRANSFERASE FOSB"/>
    <property type="match status" value="1"/>
</dbReference>
<feature type="domain" description="VOC" evidence="1">
    <location>
        <begin position="2"/>
        <end position="138"/>
    </location>
</feature>
<organism evidence="2 3">
    <name type="scientific">Henriciella barbarensis</name>
    <dbReference type="NCBI Taxonomy" id="86342"/>
    <lineage>
        <taxon>Bacteria</taxon>
        <taxon>Pseudomonadati</taxon>
        <taxon>Pseudomonadota</taxon>
        <taxon>Alphaproteobacteria</taxon>
        <taxon>Hyphomonadales</taxon>
        <taxon>Hyphomonadaceae</taxon>
        <taxon>Henriciella</taxon>
    </lineage>
</organism>
<evidence type="ECO:0000313" key="3">
    <source>
        <dbReference type="Proteomes" id="UP000265431"/>
    </source>
</evidence>
<dbReference type="InterPro" id="IPR029068">
    <property type="entry name" value="Glyas_Bleomycin-R_OHBP_Dase"/>
</dbReference>
<evidence type="ECO:0000313" key="2">
    <source>
        <dbReference type="EMBL" id="RIJ25969.1"/>
    </source>
</evidence>
<gene>
    <name evidence="2" type="ORF">D1224_02300</name>
</gene>